<dbReference type="InterPro" id="IPR017923">
    <property type="entry name" value="TFIIS_N"/>
</dbReference>
<feature type="region of interest" description="Disordered" evidence="4">
    <location>
        <begin position="241"/>
        <end position="266"/>
    </location>
</feature>
<comment type="caution">
    <text evidence="6">The sequence shown here is derived from an EMBL/GenBank/DDBJ whole genome shotgun (WGS) entry which is preliminary data.</text>
</comment>
<dbReference type="EMBL" id="JAACNH010000003">
    <property type="protein sequence ID" value="KAG8448685.1"/>
    <property type="molecule type" value="Genomic_DNA"/>
</dbReference>
<accession>A0A8T2JTX1</accession>
<evidence type="ECO:0000259" key="5">
    <source>
        <dbReference type="PROSITE" id="PS51319"/>
    </source>
</evidence>
<proteinExistence type="predicted"/>
<dbReference type="OrthoDB" id="2138378at2759"/>
<dbReference type="EMBL" id="JAACNH010000003">
    <property type="protein sequence ID" value="KAG8448686.1"/>
    <property type="molecule type" value="Genomic_DNA"/>
</dbReference>
<evidence type="ECO:0000313" key="6">
    <source>
        <dbReference type="EMBL" id="KAG8448685.1"/>
    </source>
</evidence>
<feature type="domain" description="TFIIS N-terminal" evidence="5">
    <location>
        <begin position="73"/>
        <end position="147"/>
    </location>
</feature>
<dbReference type="CDD" id="cd00183">
    <property type="entry name" value="TFIIS_I"/>
    <property type="match status" value="1"/>
</dbReference>
<keyword evidence="2 3" id="KW-0539">Nucleus</keyword>
<dbReference type="Proteomes" id="UP000812440">
    <property type="component" value="Chromosome 8_10"/>
</dbReference>
<feature type="compositionally biased region" description="Basic and acidic residues" evidence="4">
    <location>
        <begin position="594"/>
        <end position="609"/>
    </location>
</feature>
<keyword evidence="7" id="KW-1185">Reference proteome</keyword>
<evidence type="ECO:0000256" key="3">
    <source>
        <dbReference type="PROSITE-ProRule" id="PRU00649"/>
    </source>
</evidence>
<feature type="compositionally biased region" description="Basic and acidic residues" evidence="4">
    <location>
        <begin position="153"/>
        <end position="194"/>
    </location>
</feature>
<evidence type="ECO:0000256" key="2">
    <source>
        <dbReference type="ARBA" id="ARBA00023242"/>
    </source>
</evidence>
<feature type="region of interest" description="Disordered" evidence="4">
    <location>
        <begin position="502"/>
        <end position="701"/>
    </location>
</feature>
<evidence type="ECO:0000256" key="4">
    <source>
        <dbReference type="SAM" id="MobiDB-lite"/>
    </source>
</evidence>
<feature type="compositionally biased region" description="Basic and acidic residues" evidence="4">
    <location>
        <begin position="502"/>
        <end position="511"/>
    </location>
</feature>
<dbReference type="InterPro" id="IPR035441">
    <property type="entry name" value="TFIIS/LEDGF_dom_sf"/>
</dbReference>
<feature type="compositionally biased region" description="Polar residues" evidence="4">
    <location>
        <begin position="309"/>
        <end position="331"/>
    </location>
</feature>
<feature type="region of interest" description="Disordered" evidence="4">
    <location>
        <begin position="301"/>
        <end position="400"/>
    </location>
</feature>
<dbReference type="PANTHER" id="PTHR46557:SF1">
    <property type="entry name" value="SERINE_THREONINE-PROTEIN PHOSPHATASE 1 REGULATORY SUBUNIT 10"/>
    <property type="match status" value="1"/>
</dbReference>
<reference evidence="6" key="1">
    <citation type="thesis" date="2020" institute="ProQuest LLC" country="789 East Eisenhower Parkway, Ann Arbor, MI, USA">
        <title>Comparative Genomics and Chromosome Evolution.</title>
        <authorList>
            <person name="Mudd A.B."/>
        </authorList>
    </citation>
    <scope>NUCLEOTIDE SEQUENCE</scope>
    <source>
        <strain evidence="6">Female2</strain>
        <tissue evidence="6">Blood</tissue>
    </source>
</reference>
<evidence type="ECO:0000256" key="1">
    <source>
        <dbReference type="ARBA" id="ARBA00004123"/>
    </source>
</evidence>
<dbReference type="GO" id="GO:0000785">
    <property type="term" value="C:chromatin"/>
    <property type="evidence" value="ECO:0007669"/>
    <property type="project" value="TreeGrafter"/>
</dbReference>
<dbReference type="PROSITE" id="PS51319">
    <property type="entry name" value="TFIIS_N"/>
    <property type="match status" value="1"/>
</dbReference>
<protein>
    <recommendedName>
        <fullName evidence="5">TFIIS N-terminal domain-containing protein</fullName>
    </recommendedName>
</protein>
<gene>
    <name evidence="6" type="ORF">GDO86_015675</name>
</gene>
<dbReference type="PANTHER" id="PTHR46557">
    <property type="entry name" value="SERINE/THREONINE-PROTEIN PHOSPHATASE 1 REGULATORY SUBUNIT 10-RELATED"/>
    <property type="match status" value="1"/>
</dbReference>
<dbReference type="Pfam" id="PF08711">
    <property type="entry name" value="Med26"/>
    <property type="match status" value="1"/>
</dbReference>
<feature type="region of interest" description="Disordered" evidence="4">
    <location>
        <begin position="148"/>
        <end position="208"/>
    </location>
</feature>
<name>A0A8T2JTX1_9PIPI</name>
<dbReference type="GO" id="GO:0005634">
    <property type="term" value="C:nucleus"/>
    <property type="evidence" value="ECO:0007669"/>
    <property type="project" value="UniProtKB-SubCell"/>
</dbReference>
<dbReference type="SUPFAM" id="SSF47676">
    <property type="entry name" value="Conserved domain common to transcription factors TFIIS, elongin A, CRSP70"/>
    <property type="match status" value="1"/>
</dbReference>
<dbReference type="AlphaFoldDB" id="A0A8T2JTX1"/>
<dbReference type="GO" id="GO:0008157">
    <property type="term" value="F:protein phosphatase 1 binding"/>
    <property type="evidence" value="ECO:0007669"/>
    <property type="project" value="TreeGrafter"/>
</dbReference>
<dbReference type="InterPro" id="IPR003617">
    <property type="entry name" value="TFIIS/CRSP70_N_sub"/>
</dbReference>
<organism evidence="6 7">
    <name type="scientific">Hymenochirus boettgeri</name>
    <name type="common">Congo dwarf clawed frog</name>
    <dbReference type="NCBI Taxonomy" id="247094"/>
    <lineage>
        <taxon>Eukaryota</taxon>
        <taxon>Metazoa</taxon>
        <taxon>Chordata</taxon>
        <taxon>Craniata</taxon>
        <taxon>Vertebrata</taxon>
        <taxon>Euteleostomi</taxon>
        <taxon>Amphibia</taxon>
        <taxon>Batrachia</taxon>
        <taxon>Anura</taxon>
        <taxon>Pipoidea</taxon>
        <taxon>Pipidae</taxon>
        <taxon>Pipinae</taxon>
        <taxon>Hymenochirus</taxon>
    </lineage>
</organism>
<dbReference type="Gene3D" id="1.20.930.10">
    <property type="entry name" value="Conserved domain common to transcription factors TFIIS, elongin A, CRSP70"/>
    <property type="match status" value="1"/>
</dbReference>
<evidence type="ECO:0000313" key="7">
    <source>
        <dbReference type="Proteomes" id="UP000812440"/>
    </source>
</evidence>
<sequence>MGPGPIDPLDLLKGLDSFLGQDGEVKALEGITKIFNLMKESRKMVSRCIYLNIVLQTHSSDFLSKFIQVGGYKLLNSWLTYARTNNNSPLLHQILLTLQHLPLTVDHLKQNNTAKLVKQLSKASEDEELRKLAGILVSDWMAVIRSQSNIQPADKERKKKREDPKGRSPILDKAENKVEYKAEEHGEKKQEKPKIQRTTAPSHAKFRSTGLEVDVPSLAPIKKPVPAPLISDKYLKPVPVKRQSSVQASSDAAPAEKKYKPLNTAANTTKEIKVKIIPPQPMESLGFLDALNSAPVPGIKIKKKKKAGSPTSNKPGPFESKSTVEANNVTKPLSPEPEQPVEGMEVEQPGTPVPAVDLPEQIETSAPAPAPAPPPAETKTSEADAPQLTKKGKKRKNVSWPEESRLREYFYFELDETERVNVNKIKDFGEAAKREMLLDRHAFQTARRLSHDAMEESIPWVPPRLLSLPSALVQIGCNSTEKHTQAEREMGILQEIFLSKESVPETPHEPDPESYEPSPPKLIPLDEDCSTDDGVYPEPMDHSGSSQSPDLASGAKLPPVLANLMGSMGSTKTQPNPLPETMQEILSSIMGNTKPEDLMKQPDLSDKIHQLLGSLQTQNPNQVPPGPGGQVLMGPVSVNSVFPPAVSKNQHPPPPPHQPPPQHYPPPGPPGPFQGPHGPPSGPRMMGPPPPPTRWLLGAPT</sequence>
<dbReference type="SMART" id="SM00509">
    <property type="entry name" value="TFS2N"/>
    <property type="match status" value="1"/>
</dbReference>
<feature type="compositionally biased region" description="Pro residues" evidence="4">
    <location>
        <begin position="651"/>
        <end position="693"/>
    </location>
</feature>
<comment type="subcellular location">
    <subcellularLocation>
        <location evidence="1 3">Nucleus</location>
    </subcellularLocation>
</comment>
<dbReference type="GO" id="GO:0072357">
    <property type="term" value="C:PTW/PP1 phosphatase complex"/>
    <property type="evidence" value="ECO:0007669"/>
    <property type="project" value="TreeGrafter"/>
</dbReference>